<comment type="caution">
    <text evidence="2">The sequence shown here is derived from an EMBL/GenBank/DDBJ whole genome shotgun (WGS) entry which is preliminary data.</text>
</comment>
<evidence type="ECO:0000259" key="1">
    <source>
        <dbReference type="PROSITE" id="PS51186"/>
    </source>
</evidence>
<dbReference type="PANTHER" id="PTHR43415:SF3">
    <property type="entry name" value="GNAT-FAMILY ACETYLTRANSFERASE"/>
    <property type="match status" value="1"/>
</dbReference>
<feature type="domain" description="N-acetyltransferase" evidence="1">
    <location>
        <begin position="9"/>
        <end position="178"/>
    </location>
</feature>
<dbReference type="PANTHER" id="PTHR43415">
    <property type="entry name" value="SPERMIDINE N(1)-ACETYLTRANSFERASE"/>
    <property type="match status" value="1"/>
</dbReference>
<dbReference type="SUPFAM" id="SSF55729">
    <property type="entry name" value="Acyl-CoA N-acyltransferases (Nat)"/>
    <property type="match status" value="1"/>
</dbReference>
<name>A0A9P5NBA7_GYMJU</name>
<dbReference type="InterPro" id="IPR016181">
    <property type="entry name" value="Acyl_CoA_acyltransferase"/>
</dbReference>
<dbReference type="PROSITE" id="PS51186">
    <property type="entry name" value="GNAT"/>
    <property type="match status" value="1"/>
</dbReference>
<gene>
    <name evidence="2" type="ORF">CPB84DRAFT_1795581</name>
</gene>
<sequence length="195" mass="22297">MFDLPEQGIRLRGFEGDKDMDQIVRMHNDREIAALISTSYVVPPGLTKLREDYKKTIENSTEIFCIIETIPESSEDEVEWVGFLGLFGSPDARLRRESAYSISIWKKYWNKGYGTAVTEFIVDYAFESLFMHRIALSVFEGNNRAVAVYQKCGFILEGRARKAVRSSDGGWKDIINMGIIVDDWIELKKRVPGQA</sequence>
<evidence type="ECO:0000313" key="2">
    <source>
        <dbReference type="EMBL" id="KAF8876773.1"/>
    </source>
</evidence>
<keyword evidence="3" id="KW-1185">Reference proteome</keyword>
<dbReference type="AlphaFoldDB" id="A0A9P5NBA7"/>
<proteinExistence type="predicted"/>
<dbReference type="Pfam" id="PF13302">
    <property type="entry name" value="Acetyltransf_3"/>
    <property type="match status" value="1"/>
</dbReference>
<dbReference type="Proteomes" id="UP000724874">
    <property type="component" value="Unassembled WGS sequence"/>
</dbReference>
<reference evidence="2" key="1">
    <citation type="submission" date="2020-11" db="EMBL/GenBank/DDBJ databases">
        <authorList>
            <consortium name="DOE Joint Genome Institute"/>
            <person name="Ahrendt S."/>
            <person name="Riley R."/>
            <person name="Andreopoulos W."/>
            <person name="LaButti K."/>
            <person name="Pangilinan J."/>
            <person name="Ruiz-duenas F.J."/>
            <person name="Barrasa J.M."/>
            <person name="Sanchez-Garcia M."/>
            <person name="Camarero S."/>
            <person name="Miyauchi S."/>
            <person name="Serrano A."/>
            <person name="Linde D."/>
            <person name="Babiker R."/>
            <person name="Drula E."/>
            <person name="Ayuso-Fernandez I."/>
            <person name="Pacheco R."/>
            <person name="Padilla G."/>
            <person name="Ferreira P."/>
            <person name="Barriuso J."/>
            <person name="Kellner H."/>
            <person name="Castanera R."/>
            <person name="Alfaro M."/>
            <person name="Ramirez L."/>
            <person name="Pisabarro A.G."/>
            <person name="Kuo A."/>
            <person name="Tritt A."/>
            <person name="Lipzen A."/>
            <person name="He G."/>
            <person name="Yan M."/>
            <person name="Ng V."/>
            <person name="Cullen D."/>
            <person name="Martin F."/>
            <person name="Rosso M.-N."/>
            <person name="Henrissat B."/>
            <person name="Hibbett D."/>
            <person name="Martinez A.T."/>
            <person name="Grigoriev I.V."/>
        </authorList>
    </citation>
    <scope>NUCLEOTIDE SEQUENCE</scope>
    <source>
        <strain evidence="2">AH 44721</strain>
    </source>
</reference>
<accession>A0A9P5NBA7</accession>
<evidence type="ECO:0000313" key="3">
    <source>
        <dbReference type="Proteomes" id="UP000724874"/>
    </source>
</evidence>
<protein>
    <submittedName>
        <fullName evidence="2">Acyl-CoA N-acyltransferase</fullName>
    </submittedName>
</protein>
<dbReference type="OrthoDB" id="630895at2759"/>
<dbReference type="GO" id="GO:0016747">
    <property type="term" value="F:acyltransferase activity, transferring groups other than amino-acyl groups"/>
    <property type="evidence" value="ECO:0007669"/>
    <property type="project" value="InterPro"/>
</dbReference>
<dbReference type="Gene3D" id="3.40.630.30">
    <property type="match status" value="1"/>
</dbReference>
<dbReference type="EMBL" id="JADNYJ010000178">
    <property type="protein sequence ID" value="KAF8876773.1"/>
    <property type="molecule type" value="Genomic_DNA"/>
</dbReference>
<organism evidence="2 3">
    <name type="scientific">Gymnopilus junonius</name>
    <name type="common">Spectacular rustgill mushroom</name>
    <name type="synonym">Gymnopilus spectabilis subsp. junonius</name>
    <dbReference type="NCBI Taxonomy" id="109634"/>
    <lineage>
        <taxon>Eukaryota</taxon>
        <taxon>Fungi</taxon>
        <taxon>Dikarya</taxon>
        <taxon>Basidiomycota</taxon>
        <taxon>Agaricomycotina</taxon>
        <taxon>Agaricomycetes</taxon>
        <taxon>Agaricomycetidae</taxon>
        <taxon>Agaricales</taxon>
        <taxon>Agaricineae</taxon>
        <taxon>Hymenogastraceae</taxon>
        <taxon>Gymnopilus</taxon>
    </lineage>
</organism>
<dbReference type="InterPro" id="IPR000182">
    <property type="entry name" value="GNAT_dom"/>
</dbReference>